<dbReference type="GO" id="GO:0000976">
    <property type="term" value="F:transcription cis-regulatory region binding"/>
    <property type="evidence" value="ECO:0007669"/>
    <property type="project" value="TreeGrafter"/>
</dbReference>
<feature type="region of interest" description="Disordered" evidence="7">
    <location>
        <begin position="651"/>
        <end position="714"/>
    </location>
</feature>
<dbReference type="GO" id="GO:0016251">
    <property type="term" value="F:RNA polymerase II general transcription initiation factor activity"/>
    <property type="evidence" value="ECO:0007669"/>
    <property type="project" value="TreeGrafter"/>
</dbReference>
<feature type="domain" description="Peptidase M1 membrane alanine aminopeptidase" evidence="8">
    <location>
        <begin position="333"/>
        <end position="460"/>
    </location>
</feature>
<dbReference type="EMBL" id="JADGJD010000977">
    <property type="protein sequence ID" value="KAJ3047353.1"/>
    <property type="molecule type" value="Genomic_DNA"/>
</dbReference>
<comment type="subcellular location">
    <subcellularLocation>
        <location evidence="1">Nucleus</location>
    </subcellularLocation>
</comment>
<evidence type="ECO:0000313" key="10">
    <source>
        <dbReference type="EMBL" id="KAJ3047353.1"/>
    </source>
</evidence>
<accession>A0AAD5S8U1</accession>
<evidence type="ECO:0000259" key="9">
    <source>
        <dbReference type="Pfam" id="PF25316"/>
    </source>
</evidence>
<comment type="caution">
    <text evidence="10">The sequence shown here is derived from an EMBL/GenBank/DDBJ whole genome shotgun (WGS) entry which is preliminary data.</text>
</comment>
<evidence type="ECO:0000256" key="5">
    <source>
        <dbReference type="ARBA" id="ARBA00023163"/>
    </source>
</evidence>
<dbReference type="Pfam" id="PF01433">
    <property type="entry name" value="Peptidase_M1"/>
    <property type="match status" value="1"/>
</dbReference>
<dbReference type="Pfam" id="PF25316">
    <property type="entry name" value="TAF2_3rd"/>
    <property type="match status" value="1"/>
</dbReference>
<evidence type="ECO:0000259" key="8">
    <source>
        <dbReference type="Pfam" id="PF01433"/>
    </source>
</evidence>
<dbReference type="InterPro" id="IPR037813">
    <property type="entry name" value="TAF2"/>
</dbReference>
<evidence type="ECO:0000256" key="3">
    <source>
        <dbReference type="ARBA" id="ARBA00017363"/>
    </source>
</evidence>
<feature type="compositionally biased region" description="Polar residues" evidence="7">
    <location>
        <begin position="123"/>
        <end position="136"/>
    </location>
</feature>
<dbReference type="InterPro" id="IPR042097">
    <property type="entry name" value="Aminopeptidase_N-like_N_sf"/>
</dbReference>
<dbReference type="PANTHER" id="PTHR15137">
    <property type="entry name" value="TRANSCRIPTION INITIATION FACTOR TFIID"/>
    <property type="match status" value="1"/>
</dbReference>
<evidence type="ECO:0000256" key="2">
    <source>
        <dbReference type="ARBA" id="ARBA00010937"/>
    </source>
</evidence>
<keyword evidence="4" id="KW-0805">Transcription regulation</keyword>
<evidence type="ECO:0000256" key="1">
    <source>
        <dbReference type="ARBA" id="ARBA00004123"/>
    </source>
</evidence>
<dbReference type="SUPFAM" id="SSF63737">
    <property type="entry name" value="Leukotriene A4 hydrolase N-terminal domain"/>
    <property type="match status" value="1"/>
</dbReference>
<dbReference type="InterPro" id="IPR027268">
    <property type="entry name" value="Peptidase_M4/M1_CTD_sf"/>
</dbReference>
<evidence type="ECO:0000256" key="4">
    <source>
        <dbReference type="ARBA" id="ARBA00023015"/>
    </source>
</evidence>
<dbReference type="GO" id="GO:0005669">
    <property type="term" value="C:transcription factor TFIID complex"/>
    <property type="evidence" value="ECO:0007669"/>
    <property type="project" value="InterPro"/>
</dbReference>
<dbReference type="InterPro" id="IPR014782">
    <property type="entry name" value="Peptidase_M1_dom"/>
</dbReference>
<dbReference type="Proteomes" id="UP001212841">
    <property type="component" value="Unassembled WGS sequence"/>
</dbReference>
<dbReference type="GO" id="GO:0008237">
    <property type="term" value="F:metallopeptidase activity"/>
    <property type="evidence" value="ECO:0007669"/>
    <property type="project" value="InterPro"/>
</dbReference>
<dbReference type="PANTHER" id="PTHR15137:SF9">
    <property type="entry name" value="TRANSCRIPTION INITIATION FACTOR TFIID SUBUNIT 2"/>
    <property type="match status" value="1"/>
</dbReference>
<proteinExistence type="inferred from homology"/>
<name>A0AAD5S8U1_9FUNG</name>
<keyword evidence="5" id="KW-0804">Transcription</keyword>
<dbReference type="InterPro" id="IPR057345">
    <property type="entry name" value="Ig-like_TAF2"/>
</dbReference>
<keyword evidence="6" id="KW-0539">Nucleus</keyword>
<dbReference type="SUPFAM" id="SSF55486">
    <property type="entry name" value="Metalloproteases ('zincins'), catalytic domain"/>
    <property type="match status" value="1"/>
</dbReference>
<dbReference type="GO" id="GO:0006367">
    <property type="term" value="P:transcription initiation at RNA polymerase II promoter"/>
    <property type="evidence" value="ECO:0007669"/>
    <property type="project" value="TreeGrafter"/>
</dbReference>
<evidence type="ECO:0000256" key="6">
    <source>
        <dbReference type="ARBA" id="ARBA00023242"/>
    </source>
</evidence>
<dbReference type="CDD" id="cd09839">
    <property type="entry name" value="M1_like_TAF2"/>
    <property type="match status" value="1"/>
</dbReference>
<evidence type="ECO:0000313" key="11">
    <source>
        <dbReference type="Proteomes" id="UP001212841"/>
    </source>
</evidence>
<gene>
    <name evidence="10" type="ORF">HK097_011598</name>
</gene>
<feature type="compositionally biased region" description="Acidic residues" evidence="7">
    <location>
        <begin position="662"/>
        <end position="683"/>
    </location>
</feature>
<reference evidence="10" key="1">
    <citation type="submission" date="2020-05" db="EMBL/GenBank/DDBJ databases">
        <title>Phylogenomic resolution of chytrid fungi.</title>
        <authorList>
            <person name="Stajich J.E."/>
            <person name="Amses K."/>
            <person name="Simmons R."/>
            <person name="Seto K."/>
            <person name="Myers J."/>
            <person name="Bonds A."/>
            <person name="Quandt C.A."/>
            <person name="Barry K."/>
            <person name="Liu P."/>
            <person name="Grigoriev I."/>
            <person name="Longcore J.E."/>
            <person name="James T.Y."/>
        </authorList>
    </citation>
    <scope>NUCLEOTIDE SEQUENCE</scope>
    <source>
        <strain evidence="10">JEL0318</strain>
    </source>
</reference>
<comment type="similarity">
    <text evidence="2">Belongs to the TAF2 family.</text>
</comment>
<dbReference type="AlphaFoldDB" id="A0AAD5S8U1"/>
<dbReference type="GO" id="GO:0008270">
    <property type="term" value="F:zinc ion binding"/>
    <property type="evidence" value="ECO:0007669"/>
    <property type="project" value="InterPro"/>
</dbReference>
<protein>
    <recommendedName>
        <fullName evidence="3">Transcription initiation factor TFIID subunit 2</fullName>
    </recommendedName>
</protein>
<dbReference type="Gene3D" id="2.60.40.1730">
    <property type="entry name" value="tricorn interacting facor f3 domain"/>
    <property type="match status" value="1"/>
</dbReference>
<keyword evidence="11" id="KW-1185">Reference proteome</keyword>
<sequence>MLSFPWVPTNTDQQRLVLEVDFHRQAIKGHAEITVTPKSELQEIYLNCRQLKILQITVDRVPAKYTYQDPFCPVVTTPSPKNAAHHPQFRRNLIAALNVIGELAINIPPNVQRIKEVDGTVPKLTNGQQENGSQSDAPANPPIPPEPEYLQLVIAIDYVLDHPTAGVHFVMPHDADPYRHPHMHISTQTSEARLWMPCFDQLQQRCSWEIDIIIPRTESDAVPTKFQPSRDEEEDREREMIAVCSGTLLEQIVHPACQDKKIFSFYLEAPVMASSVTVAVGPFEVLPVPGWARRGQGGSEVPDEDLLEEGEEEEEDPGGFAFCLPERVEEMEYTLEFFAQAVESMEAYMTTSYPFSVFNMVFVEDNFNAVVTGATMAIVSTHLLLNEKIIDQVYDTRALLCRAFASQWFGHFIAPKNWNDMWLFVGLVNHATGDALKKIFGTNEHKYRMKQDIERVVQLDVNQPPLRPKDPDPDTCDKLLLTHFDPLSDPLSPRSQLLALKSPLVLHMLNRRFKILSKIIHNVGMSAISGELTSGLSTHKFFNVANKILKSEESTSDTPLKAFEGQWVDGSGCPKFCVKWAFNKKRMEVDFEVEQENSNKGGKAVAKPVQGNLVVRVQEPGGQYDWSIKLDGGPKNADSYNYKTKYKRIRTKGGKKAKKEESSEESSSDDSDSDSDETSEEEDLPPKKKAKKDEKSKPIAADTPASSQLTTDTHKPAVVVNTNLRALVFGAQDSGTFSLFGGSTDPQPEAETDTGGIASNFNFNISAPTTTSTFRLFEEKMDVDEPTSSQTEQYTHFDTTEITKSLTTSKLFFLHIDNPELKHRSNYEPDGTFMRKESMEEIQKRWEEVKGELTEDYKRKHK</sequence>
<organism evidence="10 11">
    <name type="scientific">Rhizophlyctis rosea</name>
    <dbReference type="NCBI Taxonomy" id="64517"/>
    <lineage>
        <taxon>Eukaryota</taxon>
        <taxon>Fungi</taxon>
        <taxon>Fungi incertae sedis</taxon>
        <taxon>Chytridiomycota</taxon>
        <taxon>Chytridiomycota incertae sedis</taxon>
        <taxon>Chytridiomycetes</taxon>
        <taxon>Rhizophlyctidales</taxon>
        <taxon>Rhizophlyctidaceae</taxon>
        <taxon>Rhizophlyctis</taxon>
    </lineage>
</organism>
<feature type="region of interest" description="Disordered" evidence="7">
    <location>
        <begin position="294"/>
        <end position="319"/>
    </location>
</feature>
<dbReference type="GO" id="GO:0003682">
    <property type="term" value="F:chromatin binding"/>
    <property type="evidence" value="ECO:0007669"/>
    <property type="project" value="TreeGrafter"/>
</dbReference>
<feature type="compositionally biased region" description="Acidic residues" evidence="7">
    <location>
        <begin position="301"/>
        <end position="317"/>
    </location>
</feature>
<evidence type="ECO:0000256" key="7">
    <source>
        <dbReference type="SAM" id="MobiDB-lite"/>
    </source>
</evidence>
<dbReference type="Gene3D" id="1.10.390.10">
    <property type="entry name" value="Neutral Protease Domain 2"/>
    <property type="match status" value="1"/>
</dbReference>
<feature type="region of interest" description="Disordered" evidence="7">
    <location>
        <begin position="122"/>
        <end position="144"/>
    </location>
</feature>
<feature type="domain" description="Transcription initiation factor TFIID subunit 2 Ig-like" evidence="9">
    <location>
        <begin position="571"/>
        <end position="673"/>
    </location>
</feature>
<feature type="non-terminal residue" evidence="10">
    <location>
        <position position="1"/>
    </location>
</feature>